<sequence length="87" mass="10010">MKVWLIRLESLTGGGDRVVSYGTKEEVLNDLREWYLSYSRRHARSSTTFSASSGRIKGVYEVNLELKTIEEYAHGLENMRLTLKKKG</sequence>
<dbReference type="RefSeq" id="WP_024093551.1">
    <property type="nucleotide sequence ID" value="NZ_CP019651.1"/>
</dbReference>
<evidence type="ECO:0000313" key="2">
    <source>
        <dbReference type="Proteomes" id="UP000464330"/>
    </source>
</evidence>
<name>A0A6C0QRE3_9BACL</name>
<protein>
    <submittedName>
        <fullName evidence="1">Uncharacterized protein</fullName>
    </submittedName>
</protein>
<organism evidence="1 2">
    <name type="scientific">Paenibacillus larvae subsp. larvae</name>
    <dbReference type="NCBI Taxonomy" id="147375"/>
    <lineage>
        <taxon>Bacteria</taxon>
        <taxon>Bacillati</taxon>
        <taxon>Bacillota</taxon>
        <taxon>Bacilli</taxon>
        <taxon>Bacillales</taxon>
        <taxon>Paenibacillaceae</taxon>
        <taxon>Paenibacillus</taxon>
    </lineage>
</organism>
<proteinExistence type="predicted"/>
<reference evidence="1 2" key="1">
    <citation type="journal article" date="2020" name="Int. J. Med. Microbiol.">
        <title>Discovery of Paenibacillus larvae ERIC V: Phenotypic and genomic comparison to genotypes ERIC I-IV reveal different inventories of virulence factors which correlate with epidemiological prevalences of American Foulbrood.</title>
        <authorList>
            <person name="Beims H."/>
            <person name="Bunk B."/>
            <person name="Erler S."/>
            <person name="Mohr K.I."/>
            <person name="Sproer C."/>
            <person name="Pradella S."/>
            <person name="Gunther G."/>
            <person name="Rohde M."/>
            <person name="von der Ohe W."/>
            <person name="Steinert M."/>
        </authorList>
    </citation>
    <scope>NUCLEOTIDE SEQUENCE [LARGE SCALE GENOMIC DNA]</scope>
    <source>
        <strain evidence="1">Eric_V</strain>
    </source>
</reference>
<gene>
    <name evidence="1" type="ORF">ERICV_02137</name>
</gene>
<evidence type="ECO:0000313" key="1">
    <source>
        <dbReference type="EMBL" id="QHZ51284.1"/>
    </source>
</evidence>
<dbReference type="EMBL" id="CP019717">
    <property type="protein sequence ID" value="QHZ51284.1"/>
    <property type="molecule type" value="Genomic_DNA"/>
</dbReference>
<dbReference type="AlphaFoldDB" id="A0A6C0QRE3"/>
<accession>A0A6C0QRE3</accession>
<dbReference type="Proteomes" id="UP000464330">
    <property type="component" value="Chromosome"/>
</dbReference>